<dbReference type="Proteomes" id="UP000044602">
    <property type="component" value="Unassembled WGS sequence"/>
</dbReference>
<name>A0A0G4L0Z2_VERLO</name>
<organism evidence="2 3">
    <name type="scientific">Verticillium longisporum</name>
    <name type="common">Verticillium dahliae var. longisporum</name>
    <dbReference type="NCBI Taxonomy" id="100787"/>
    <lineage>
        <taxon>Eukaryota</taxon>
        <taxon>Fungi</taxon>
        <taxon>Dikarya</taxon>
        <taxon>Ascomycota</taxon>
        <taxon>Pezizomycotina</taxon>
        <taxon>Sordariomycetes</taxon>
        <taxon>Hypocreomycetidae</taxon>
        <taxon>Glomerellales</taxon>
        <taxon>Plectosphaerellaceae</taxon>
        <taxon>Verticillium</taxon>
    </lineage>
</organism>
<feature type="region of interest" description="Disordered" evidence="1">
    <location>
        <begin position="37"/>
        <end position="65"/>
    </location>
</feature>
<dbReference type="AlphaFoldDB" id="A0A0G4L0Z2"/>
<evidence type="ECO:0000313" key="2">
    <source>
        <dbReference type="EMBL" id="CRK15636.1"/>
    </source>
</evidence>
<keyword evidence="3" id="KW-1185">Reference proteome</keyword>
<feature type="region of interest" description="Disordered" evidence="1">
    <location>
        <begin position="80"/>
        <end position="108"/>
    </location>
</feature>
<sequence>MARPAAVRWQGEAVYTCEGTEKGLRVLENPAGRSITKLTESSVSDGDARSKTGITTSTGAASPRWRWRKAKRGELCEEPTFSFGRMGPQGIKLKRSAPPLSRPELRDHDTSCQVVASLQNSFAAASTQGKGPHLPRLPRSRLLPSVSSSRRQTASLYKV</sequence>
<proteinExistence type="predicted"/>
<dbReference type="EMBL" id="CVQH01006668">
    <property type="protein sequence ID" value="CRK15636.1"/>
    <property type="molecule type" value="Genomic_DNA"/>
</dbReference>
<accession>A0A0G4L0Z2</accession>
<feature type="region of interest" description="Disordered" evidence="1">
    <location>
        <begin position="124"/>
        <end position="159"/>
    </location>
</feature>
<gene>
    <name evidence="2" type="ORF">BN1708_002826</name>
</gene>
<evidence type="ECO:0000313" key="3">
    <source>
        <dbReference type="Proteomes" id="UP000044602"/>
    </source>
</evidence>
<reference evidence="2 3" key="1">
    <citation type="submission" date="2015-05" db="EMBL/GenBank/DDBJ databases">
        <authorList>
            <person name="Wang D.B."/>
            <person name="Wang M."/>
        </authorList>
    </citation>
    <scope>NUCLEOTIDE SEQUENCE [LARGE SCALE GENOMIC DNA]</scope>
    <source>
        <strain evidence="2">VL1</strain>
    </source>
</reference>
<feature type="compositionally biased region" description="Low complexity" evidence="1">
    <location>
        <begin position="140"/>
        <end position="151"/>
    </location>
</feature>
<protein>
    <submittedName>
        <fullName evidence="2">Uncharacterized protein</fullName>
    </submittedName>
</protein>
<evidence type="ECO:0000256" key="1">
    <source>
        <dbReference type="SAM" id="MobiDB-lite"/>
    </source>
</evidence>